<dbReference type="NCBIfam" id="TIGR02249">
    <property type="entry name" value="integrase_gron"/>
    <property type="match status" value="1"/>
</dbReference>
<evidence type="ECO:0000313" key="8">
    <source>
        <dbReference type="Proteomes" id="UP000237872"/>
    </source>
</evidence>
<organism evidence="7 8">
    <name type="scientific">Xanthomonas codiaei</name>
    <dbReference type="NCBI Taxonomy" id="56463"/>
    <lineage>
        <taxon>Bacteria</taxon>
        <taxon>Pseudomonadati</taxon>
        <taxon>Pseudomonadota</taxon>
        <taxon>Gammaproteobacteria</taxon>
        <taxon>Lysobacterales</taxon>
        <taxon>Lysobacteraceae</taxon>
        <taxon>Xanthomonas</taxon>
    </lineage>
</organism>
<comment type="caution">
    <text evidence="7">The sequence shown here is derived from an EMBL/GenBank/DDBJ whole genome shotgun (WGS) entry which is preliminary data.</text>
</comment>
<accession>A0A2S7CF30</accession>
<dbReference type="EMBL" id="JBJGBS010000132">
    <property type="protein sequence ID" value="MFO3706951.1"/>
    <property type="molecule type" value="Genomic_DNA"/>
</dbReference>
<dbReference type="GO" id="GO:0003677">
    <property type="term" value="F:DNA binding"/>
    <property type="evidence" value="ECO:0007669"/>
    <property type="project" value="UniProtKB-KW"/>
</dbReference>
<evidence type="ECO:0000313" key="7">
    <source>
        <dbReference type="EMBL" id="PPU60156.1"/>
    </source>
</evidence>
<evidence type="ECO:0000256" key="4">
    <source>
        <dbReference type="ARBA" id="ARBA00023172"/>
    </source>
</evidence>
<reference evidence="6 9" key="2">
    <citation type="submission" date="2024-11" db="EMBL/GenBank/DDBJ databases">
        <title>Genome sequencing of Xanthomonas codiaei.</title>
        <authorList>
            <person name="Studholme D.J."/>
        </authorList>
    </citation>
    <scope>NUCLEOTIDE SEQUENCE [LARGE SCALE GENOMIC DNA]</scope>
    <source>
        <strain evidence="6 9">NCPPB 4350</strain>
    </source>
</reference>
<sequence length="338" mass="38085">MNYTPREHGVIARPPLWLLDQVRDRLRVKHYSIRTEQAYISWIRRFILASGKRHPAQMGQAEVEAFLTRLATDGQVSAGTQNQAFGGTVFLYREVLRIELPWMENLVRAKRPRRIPVVLSREEVARLLAVLEGPRWLMASLLYGSGMRLMECLRLRIKDVDAARGEIVVRDGKGGKGRRVPLPLSLREALQRQRERALLVHAADLAGAGRVFLPHALARKYPNADVEPGWPYLFPSARRSRDPRSGRPGRHHVFEEILQRAMQSARQQAGIVKPATCHTLRHSFATHLLEAGHDTRTVQELLGHKDMTTTQIYTHVLGRGASAVRSPLDGLGSVGDEA</sequence>
<evidence type="ECO:0000313" key="9">
    <source>
        <dbReference type="Proteomes" id="UP001637990"/>
    </source>
</evidence>
<dbReference type="Gene3D" id="1.10.443.10">
    <property type="entry name" value="Intergrase catalytic core"/>
    <property type="match status" value="1"/>
</dbReference>
<dbReference type="SUPFAM" id="SSF56349">
    <property type="entry name" value="DNA breaking-rejoining enzymes"/>
    <property type="match status" value="1"/>
</dbReference>
<dbReference type="EMBL" id="MDEC01000031">
    <property type="protein sequence ID" value="PPU60156.1"/>
    <property type="molecule type" value="Genomic_DNA"/>
</dbReference>
<keyword evidence="2" id="KW-0229">DNA integration</keyword>
<dbReference type="InterPro" id="IPR004107">
    <property type="entry name" value="Integrase_SAM-like_N"/>
</dbReference>
<comment type="similarity">
    <text evidence="1">Belongs to the 'phage' integrase family.</text>
</comment>
<keyword evidence="3" id="KW-0238">DNA-binding</keyword>
<feature type="domain" description="Tyr recombinase" evidence="5">
    <location>
        <begin position="114"/>
        <end position="329"/>
    </location>
</feature>
<dbReference type="GO" id="GO:0015074">
    <property type="term" value="P:DNA integration"/>
    <property type="evidence" value="ECO:0007669"/>
    <property type="project" value="UniProtKB-KW"/>
</dbReference>
<dbReference type="InterPro" id="IPR011010">
    <property type="entry name" value="DNA_brk_join_enz"/>
</dbReference>
<evidence type="ECO:0000256" key="1">
    <source>
        <dbReference type="ARBA" id="ARBA00008857"/>
    </source>
</evidence>
<dbReference type="InterPro" id="IPR011946">
    <property type="entry name" value="Integrase_integron-type"/>
</dbReference>
<dbReference type="PROSITE" id="PS51898">
    <property type="entry name" value="TYR_RECOMBINASE"/>
    <property type="match status" value="1"/>
</dbReference>
<protein>
    <submittedName>
        <fullName evidence="6">Integron integrase</fullName>
    </submittedName>
    <submittedName>
        <fullName evidence="7">Recombinase XerD</fullName>
    </submittedName>
</protein>
<name>A0A2S7CF30_9XANT</name>
<dbReference type="InterPro" id="IPR010998">
    <property type="entry name" value="Integrase_recombinase_N"/>
</dbReference>
<dbReference type="Gene3D" id="1.10.150.130">
    <property type="match status" value="1"/>
</dbReference>
<dbReference type="AlphaFoldDB" id="A0A2S7CF30"/>
<dbReference type="RefSeq" id="WP_104543222.1">
    <property type="nucleotide sequence ID" value="NZ_JBJGBS010000132.1"/>
</dbReference>
<dbReference type="GO" id="GO:0006310">
    <property type="term" value="P:DNA recombination"/>
    <property type="evidence" value="ECO:0007669"/>
    <property type="project" value="UniProtKB-KW"/>
</dbReference>
<dbReference type="Pfam" id="PF00589">
    <property type="entry name" value="Phage_integrase"/>
    <property type="match status" value="1"/>
</dbReference>
<dbReference type="InterPro" id="IPR002104">
    <property type="entry name" value="Integrase_catalytic"/>
</dbReference>
<dbReference type="Proteomes" id="UP000237872">
    <property type="component" value="Unassembled WGS sequence"/>
</dbReference>
<evidence type="ECO:0000313" key="6">
    <source>
        <dbReference type="EMBL" id="MFO3706951.1"/>
    </source>
</evidence>
<evidence type="ECO:0000259" key="5">
    <source>
        <dbReference type="PROSITE" id="PS51898"/>
    </source>
</evidence>
<dbReference type="Proteomes" id="UP001637990">
    <property type="component" value="Unassembled WGS sequence"/>
</dbReference>
<reference evidence="7 8" key="1">
    <citation type="submission" date="2016-08" db="EMBL/GenBank/DDBJ databases">
        <authorList>
            <person name="Seilhamer J.J."/>
        </authorList>
    </citation>
    <scope>NUCLEOTIDE SEQUENCE [LARGE SCALE GENOMIC DNA]</scope>
    <source>
        <strain evidence="7 8">CFBP4690</strain>
    </source>
</reference>
<dbReference type="InterPro" id="IPR050090">
    <property type="entry name" value="Tyrosine_recombinase_XerCD"/>
</dbReference>
<dbReference type="Pfam" id="PF13495">
    <property type="entry name" value="Phage_int_SAM_4"/>
    <property type="match status" value="1"/>
</dbReference>
<evidence type="ECO:0000256" key="2">
    <source>
        <dbReference type="ARBA" id="ARBA00022908"/>
    </source>
</evidence>
<dbReference type="OrthoDB" id="9801717at2"/>
<keyword evidence="9" id="KW-1185">Reference proteome</keyword>
<proteinExistence type="inferred from homology"/>
<evidence type="ECO:0000256" key="3">
    <source>
        <dbReference type="ARBA" id="ARBA00023125"/>
    </source>
</evidence>
<gene>
    <name evidence="6" type="ORF">ACI6Q5_18725</name>
    <name evidence="7" type="ORF">XcodCFBP4690_18335</name>
</gene>
<dbReference type="PANTHER" id="PTHR30349:SF64">
    <property type="entry name" value="PROPHAGE INTEGRASE INTD-RELATED"/>
    <property type="match status" value="1"/>
</dbReference>
<dbReference type="InterPro" id="IPR013762">
    <property type="entry name" value="Integrase-like_cat_sf"/>
</dbReference>
<keyword evidence="4" id="KW-0233">DNA recombination</keyword>
<dbReference type="PANTHER" id="PTHR30349">
    <property type="entry name" value="PHAGE INTEGRASE-RELATED"/>
    <property type="match status" value="1"/>
</dbReference>